<reference evidence="9" key="2">
    <citation type="submission" date="2020-09" db="EMBL/GenBank/DDBJ databases">
        <authorList>
            <person name="Sun Q."/>
            <person name="Zhou Y."/>
        </authorList>
    </citation>
    <scope>NUCLEOTIDE SEQUENCE</scope>
    <source>
        <strain evidence="9">CGMCC 1.15725</strain>
    </source>
</reference>
<feature type="region of interest" description="Disordered" evidence="6">
    <location>
        <begin position="161"/>
        <end position="190"/>
    </location>
</feature>
<feature type="transmembrane region" description="Helical" evidence="7">
    <location>
        <begin position="35"/>
        <end position="55"/>
    </location>
</feature>
<evidence type="ECO:0000256" key="1">
    <source>
        <dbReference type="ARBA" id="ARBA00004167"/>
    </source>
</evidence>
<dbReference type="AlphaFoldDB" id="A0A8J3E4Z5"/>
<sequence>MPYLVIALVIVAVFGSGWLLLVLDPKVLARALRHAFVAALVLLGLFLAARGLALLDLPLGALTLILLRGWSARGFPGFDRVRDWLKGAPHNPDISTIEMAWLSMTLDRSTGAIDGEVHSGQFSGARLGELGLDQLCALLAECEVADPQSARLVETYLDRTHPRWRDRPGGAEQSQTGQSDRAGGATGGDMTREEAWQVLGLESGADAEQIHEAHRRLMAKLHPDRGGTNYLASKINMARDVLLRDV</sequence>
<comment type="subcellular location">
    <subcellularLocation>
        <location evidence="1">Membrane</location>
        <topology evidence="1">Single-pass membrane protein</topology>
    </subcellularLocation>
</comment>
<evidence type="ECO:0000256" key="7">
    <source>
        <dbReference type="SAM" id="Phobius"/>
    </source>
</evidence>
<keyword evidence="4 7" id="KW-0472">Membrane</keyword>
<dbReference type="CDD" id="cd06257">
    <property type="entry name" value="DnaJ"/>
    <property type="match status" value="1"/>
</dbReference>
<proteinExistence type="inferred from homology"/>
<evidence type="ECO:0000313" key="9">
    <source>
        <dbReference type="EMBL" id="GGF42824.1"/>
    </source>
</evidence>
<dbReference type="PANTHER" id="PTHR12763:SF28">
    <property type="entry name" value="GEO10507P1-RELATED"/>
    <property type="match status" value="1"/>
</dbReference>
<accession>A0A8J3E4Z5</accession>
<dbReference type="SMART" id="SM00271">
    <property type="entry name" value="DnaJ"/>
    <property type="match status" value="1"/>
</dbReference>
<reference evidence="9" key="1">
    <citation type="journal article" date="2014" name="Int. J. Syst. Evol. Microbiol.">
        <title>Complete genome sequence of Corynebacterium casei LMG S-19264T (=DSM 44701T), isolated from a smear-ripened cheese.</title>
        <authorList>
            <consortium name="US DOE Joint Genome Institute (JGI-PGF)"/>
            <person name="Walter F."/>
            <person name="Albersmeier A."/>
            <person name="Kalinowski J."/>
            <person name="Ruckert C."/>
        </authorList>
    </citation>
    <scope>NUCLEOTIDE SEQUENCE</scope>
    <source>
        <strain evidence="9">CGMCC 1.15725</strain>
    </source>
</reference>
<keyword evidence="2 7" id="KW-0812">Transmembrane</keyword>
<dbReference type="SUPFAM" id="SSF46565">
    <property type="entry name" value="Chaperone J-domain"/>
    <property type="match status" value="1"/>
</dbReference>
<evidence type="ECO:0000256" key="3">
    <source>
        <dbReference type="ARBA" id="ARBA00022989"/>
    </source>
</evidence>
<feature type="domain" description="J" evidence="8">
    <location>
        <begin position="194"/>
        <end position="246"/>
    </location>
</feature>
<gene>
    <name evidence="9" type="ORF">GCM10011611_56550</name>
</gene>
<evidence type="ECO:0000256" key="5">
    <source>
        <dbReference type="ARBA" id="ARBA00038105"/>
    </source>
</evidence>
<dbReference type="PROSITE" id="PS50076">
    <property type="entry name" value="DNAJ_2"/>
    <property type="match status" value="1"/>
</dbReference>
<evidence type="ECO:0000256" key="4">
    <source>
        <dbReference type="ARBA" id="ARBA00023136"/>
    </source>
</evidence>
<evidence type="ECO:0000259" key="8">
    <source>
        <dbReference type="PROSITE" id="PS50076"/>
    </source>
</evidence>
<comment type="similarity">
    <text evidence="5">Belongs to the TIM14 family.</text>
</comment>
<dbReference type="InterPro" id="IPR036869">
    <property type="entry name" value="J_dom_sf"/>
</dbReference>
<dbReference type="Pfam" id="PF00226">
    <property type="entry name" value="DnaJ"/>
    <property type="match status" value="1"/>
</dbReference>
<keyword evidence="3 7" id="KW-1133">Transmembrane helix</keyword>
<evidence type="ECO:0000313" key="10">
    <source>
        <dbReference type="Proteomes" id="UP000646365"/>
    </source>
</evidence>
<dbReference type="EMBL" id="BMJQ01000019">
    <property type="protein sequence ID" value="GGF42824.1"/>
    <property type="molecule type" value="Genomic_DNA"/>
</dbReference>
<dbReference type="Gene3D" id="1.10.287.110">
    <property type="entry name" value="DnaJ domain"/>
    <property type="match status" value="1"/>
</dbReference>
<dbReference type="FunFam" id="1.10.287.110:FF:000001">
    <property type="entry name" value="Import inner membrane translocase subunit tim14"/>
    <property type="match status" value="1"/>
</dbReference>
<feature type="transmembrane region" description="Helical" evidence="7">
    <location>
        <begin position="6"/>
        <end position="23"/>
    </location>
</feature>
<keyword evidence="10" id="KW-1185">Reference proteome</keyword>
<dbReference type="PANTHER" id="PTHR12763">
    <property type="match status" value="1"/>
</dbReference>
<organism evidence="9 10">
    <name type="scientific">Aliidongia dinghuensis</name>
    <dbReference type="NCBI Taxonomy" id="1867774"/>
    <lineage>
        <taxon>Bacteria</taxon>
        <taxon>Pseudomonadati</taxon>
        <taxon>Pseudomonadota</taxon>
        <taxon>Alphaproteobacteria</taxon>
        <taxon>Rhodospirillales</taxon>
        <taxon>Dongiaceae</taxon>
        <taxon>Aliidongia</taxon>
    </lineage>
</organism>
<dbReference type="RefSeq" id="WP_189051533.1">
    <property type="nucleotide sequence ID" value="NZ_BMJQ01000019.1"/>
</dbReference>
<name>A0A8J3E4Z5_9PROT</name>
<evidence type="ECO:0000256" key="6">
    <source>
        <dbReference type="SAM" id="MobiDB-lite"/>
    </source>
</evidence>
<dbReference type="GO" id="GO:0016020">
    <property type="term" value="C:membrane"/>
    <property type="evidence" value="ECO:0007669"/>
    <property type="project" value="UniProtKB-SubCell"/>
</dbReference>
<protein>
    <recommendedName>
        <fullName evidence="8">J domain-containing protein</fullName>
    </recommendedName>
</protein>
<dbReference type="Proteomes" id="UP000646365">
    <property type="component" value="Unassembled WGS sequence"/>
</dbReference>
<evidence type="ECO:0000256" key="2">
    <source>
        <dbReference type="ARBA" id="ARBA00022692"/>
    </source>
</evidence>
<dbReference type="InterPro" id="IPR001623">
    <property type="entry name" value="DnaJ_domain"/>
</dbReference>
<comment type="caution">
    <text evidence="9">The sequence shown here is derived from an EMBL/GenBank/DDBJ whole genome shotgun (WGS) entry which is preliminary data.</text>
</comment>